<keyword evidence="5 14" id="KW-0812">Transmembrane</keyword>
<dbReference type="GO" id="GO:0007204">
    <property type="term" value="P:positive regulation of cytosolic calcium ion concentration"/>
    <property type="evidence" value="ECO:0007669"/>
    <property type="project" value="TreeGrafter"/>
</dbReference>
<dbReference type="PRINTS" id="PR00429">
    <property type="entry name" value="THROMBOXANER"/>
</dbReference>
<feature type="transmembrane region" description="Helical" evidence="15">
    <location>
        <begin position="28"/>
        <end position="50"/>
    </location>
</feature>
<evidence type="ECO:0000256" key="12">
    <source>
        <dbReference type="ARBA" id="ARBA00023224"/>
    </source>
</evidence>
<evidence type="ECO:0000256" key="8">
    <source>
        <dbReference type="ARBA" id="ARBA00023136"/>
    </source>
</evidence>
<sequence length="343" mass="37200">MWPNLSTFSLASKAPVLTQPVVASSASPAIPGLSMTLGAMSNIIALVILAKSYARFRRRSKATFLLFASSLVVTDFAGHVIPGAFVLRLYAVGMKWHAIDHSGALCQLLGACMVFFGLCPLFLGCAMAIERCVGVTRPLLHSALVTSTRTKLTLASIWLFALCIALLPTLNFGKYTTQYPETWCFIGVHGHTRVSDVAFGLLFSLLGLASLAAALLCNTISGITLVSARLRKRVCNRRAKSHDIEMVVQLLGIMVVSCICWSPILVSHTIEETTLQTAPSTGQDTGWLMFLGVRLASWNQILDPWVYILLRRAVLRKIYQIVMRQRDLAGSKLGPPPAGGDGP</sequence>
<reference evidence="17" key="3">
    <citation type="submission" date="2025-09" db="UniProtKB">
        <authorList>
            <consortium name="Ensembl"/>
        </authorList>
    </citation>
    <scope>IDENTIFICATION</scope>
</reference>
<dbReference type="PANTHER" id="PTHR11866:SF3">
    <property type="entry name" value="PROSTAGLANDIN E2 RECEPTOR EP1 SUBTYPE"/>
    <property type="match status" value="1"/>
</dbReference>
<keyword evidence="10 14" id="KW-0675">Receptor</keyword>
<dbReference type="GO" id="GO:0007189">
    <property type="term" value="P:adenylate cyclase-activating G protein-coupled receptor signaling pathway"/>
    <property type="evidence" value="ECO:0007669"/>
    <property type="project" value="TreeGrafter"/>
</dbReference>
<evidence type="ECO:0000256" key="10">
    <source>
        <dbReference type="ARBA" id="ARBA00023170"/>
    </source>
</evidence>
<protein>
    <recommendedName>
        <fullName evidence="2">Thromboxane A2 receptor</fullName>
    </recommendedName>
    <alternativeName>
        <fullName evidence="13">Prostanoid TP receptor</fullName>
    </alternativeName>
</protein>
<evidence type="ECO:0000256" key="14">
    <source>
        <dbReference type="RuleBase" id="RU000688"/>
    </source>
</evidence>
<evidence type="ECO:0000256" key="5">
    <source>
        <dbReference type="ARBA" id="ARBA00022692"/>
    </source>
</evidence>
<dbReference type="PANTHER" id="PTHR11866">
    <property type="entry name" value="G-PROTEIN COUPLED RECEPTOR FAMILY 1 MEMBER"/>
    <property type="match status" value="1"/>
</dbReference>
<dbReference type="InterPro" id="IPR001105">
    <property type="entry name" value="Thbox_rcpt"/>
</dbReference>
<dbReference type="GeneTree" id="ENSGT01030000234559"/>
<feature type="domain" description="G-protein coupled receptors family 1 profile" evidence="16">
    <location>
        <begin position="41"/>
        <end position="307"/>
    </location>
</feature>
<dbReference type="AlphaFoldDB" id="A0A8C4SUW6"/>
<dbReference type="InterPro" id="IPR008365">
    <property type="entry name" value="Prostanoid_rcpt"/>
</dbReference>
<keyword evidence="18" id="KW-1185">Reference proteome</keyword>
<evidence type="ECO:0000256" key="11">
    <source>
        <dbReference type="ARBA" id="ARBA00023180"/>
    </source>
</evidence>
<reference evidence="17" key="2">
    <citation type="submission" date="2025-08" db="UniProtKB">
        <authorList>
            <consortium name="Ensembl"/>
        </authorList>
    </citation>
    <scope>IDENTIFICATION</scope>
</reference>
<feature type="transmembrane region" description="Helical" evidence="15">
    <location>
        <begin position="286"/>
        <end position="310"/>
    </location>
</feature>
<comment type="similarity">
    <text evidence="14">Belongs to the G-protein coupled receptor 1 family.</text>
</comment>
<dbReference type="CDD" id="cd15144">
    <property type="entry name" value="7tmA_PGE2_EP1"/>
    <property type="match status" value="1"/>
</dbReference>
<keyword evidence="6 15" id="KW-1133">Transmembrane helix</keyword>
<evidence type="ECO:0000256" key="9">
    <source>
        <dbReference type="ARBA" id="ARBA00023157"/>
    </source>
</evidence>
<evidence type="ECO:0000313" key="18">
    <source>
        <dbReference type="Proteomes" id="UP000694620"/>
    </source>
</evidence>
<evidence type="ECO:0000256" key="7">
    <source>
        <dbReference type="ARBA" id="ARBA00023040"/>
    </source>
</evidence>
<dbReference type="PRINTS" id="PR00237">
    <property type="entry name" value="GPCRRHODOPSN"/>
</dbReference>
<dbReference type="PROSITE" id="PS50262">
    <property type="entry name" value="G_PROTEIN_RECEP_F1_2"/>
    <property type="match status" value="1"/>
</dbReference>
<keyword evidence="7 14" id="KW-0297">G-protein coupled receptor</keyword>
<dbReference type="Gene3D" id="1.20.1070.10">
    <property type="entry name" value="Rhodopsin 7-helix transmembrane proteins"/>
    <property type="match status" value="1"/>
</dbReference>
<dbReference type="Ensembl" id="ENSECRT00000022444.1">
    <property type="protein sequence ID" value="ENSECRP00000021973.1"/>
    <property type="gene ID" value="ENSECRG00000014662.1"/>
</dbReference>
<evidence type="ECO:0000256" key="1">
    <source>
        <dbReference type="ARBA" id="ARBA00004651"/>
    </source>
</evidence>
<evidence type="ECO:0000313" key="17">
    <source>
        <dbReference type="Ensembl" id="ENSECRP00000021973.1"/>
    </source>
</evidence>
<evidence type="ECO:0000256" key="15">
    <source>
        <dbReference type="SAM" id="Phobius"/>
    </source>
</evidence>
<keyword evidence="9" id="KW-1015">Disulfide bond</keyword>
<proteinExistence type="inferred from homology"/>
<evidence type="ECO:0000256" key="6">
    <source>
        <dbReference type="ARBA" id="ARBA00022989"/>
    </source>
</evidence>
<dbReference type="PRINTS" id="PR01788">
    <property type="entry name" value="PROSTANOIDR"/>
</dbReference>
<accession>A0A8C4SUW6</accession>
<dbReference type="GO" id="GO:0005886">
    <property type="term" value="C:plasma membrane"/>
    <property type="evidence" value="ECO:0007669"/>
    <property type="project" value="UniProtKB-SubCell"/>
</dbReference>
<evidence type="ECO:0000256" key="3">
    <source>
        <dbReference type="ARBA" id="ARBA00022475"/>
    </source>
</evidence>
<feature type="transmembrane region" description="Helical" evidence="15">
    <location>
        <begin position="107"/>
        <end position="129"/>
    </location>
</feature>
<dbReference type="PROSITE" id="PS00237">
    <property type="entry name" value="G_PROTEIN_RECEP_F1_1"/>
    <property type="match status" value="1"/>
</dbReference>
<dbReference type="Pfam" id="PF00001">
    <property type="entry name" value="7tm_1"/>
    <property type="match status" value="1"/>
</dbReference>
<evidence type="ECO:0000256" key="4">
    <source>
        <dbReference type="ARBA" id="ARBA00022553"/>
    </source>
</evidence>
<keyword evidence="11" id="KW-0325">Glycoprotein</keyword>
<keyword evidence="4" id="KW-0597">Phosphoprotein</keyword>
<reference evidence="17" key="1">
    <citation type="submission" date="2021-06" db="EMBL/GenBank/DDBJ databases">
        <authorList>
            <consortium name="Wellcome Sanger Institute Data Sharing"/>
        </authorList>
    </citation>
    <scope>NUCLEOTIDE SEQUENCE [LARGE SCALE GENOMIC DNA]</scope>
</reference>
<feature type="transmembrane region" description="Helical" evidence="15">
    <location>
        <begin position="197"/>
        <end position="226"/>
    </location>
</feature>
<comment type="subcellular location">
    <subcellularLocation>
        <location evidence="1">Cell membrane</location>
        <topology evidence="1">Multi-pass membrane protein</topology>
    </subcellularLocation>
</comment>
<feature type="transmembrane region" description="Helical" evidence="15">
    <location>
        <begin position="247"/>
        <end position="266"/>
    </location>
</feature>
<dbReference type="Proteomes" id="UP000694620">
    <property type="component" value="Chromosome 17"/>
</dbReference>
<keyword evidence="3" id="KW-1003">Cell membrane</keyword>
<evidence type="ECO:0000256" key="2">
    <source>
        <dbReference type="ARBA" id="ARBA00017628"/>
    </source>
</evidence>
<keyword evidence="8 15" id="KW-0472">Membrane</keyword>
<evidence type="ECO:0000256" key="13">
    <source>
        <dbReference type="ARBA" id="ARBA00029815"/>
    </source>
</evidence>
<dbReference type="GO" id="GO:0006954">
    <property type="term" value="P:inflammatory response"/>
    <property type="evidence" value="ECO:0007669"/>
    <property type="project" value="TreeGrafter"/>
</dbReference>
<feature type="transmembrane region" description="Helical" evidence="15">
    <location>
        <begin position="150"/>
        <end position="170"/>
    </location>
</feature>
<dbReference type="FunFam" id="1.20.1070.10:FF:000163">
    <property type="entry name" value="Thromboxane A2 receptor"/>
    <property type="match status" value="1"/>
</dbReference>
<name>A0A8C4SUW6_ERPCA</name>
<organism evidence="17 18">
    <name type="scientific">Erpetoichthys calabaricus</name>
    <name type="common">Rope fish</name>
    <name type="synonym">Calamoichthys calabaricus</name>
    <dbReference type="NCBI Taxonomy" id="27687"/>
    <lineage>
        <taxon>Eukaryota</taxon>
        <taxon>Metazoa</taxon>
        <taxon>Chordata</taxon>
        <taxon>Craniata</taxon>
        <taxon>Vertebrata</taxon>
        <taxon>Euteleostomi</taxon>
        <taxon>Actinopterygii</taxon>
        <taxon>Polypteriformes</taxon>
        <taxon>Polypteridae</taxon>
        <taxon>Erpetoichthys</taxon>
    </lineage>
</organism>
<feature type="transmembrane region" description="Helical" evidence="15">
    <location>
        <begin position="62"/>
        <end position="87"/>
    </location>
</feature>
<evidence type="ECO:0000259" key="16">
    <source>
        <dbReference type="PROSITE" id="PS50262"/>
    </source>
</evidence>
<dbReference type="InterPro" id="IPR000276">
    <property type="entry name" value="GPCR_Rhodpsn"/>
</dbReference>
<keyword evidence="12 14" id="KW-0807">Transducer</keyword>
<dbReference type="InterPro" id="IPR017452">
    <property type="entry name" value="GPCR_Rhodpsn_7TM"/>
</dbReference>
<dbReference type="SUPFAM" id="SSF81321">
    <property type="entry name" value="Family A G protein-coupled receptor-like"/>
    <property type="match status" value="1"/>
</dbReference>
<dbReference type="GO" id="GO:0004957">
    <property type="term" value="F:prostaglandin E receptor activity"/>
    <property type="evidence" value="ECO:0007669"/>
    <property type="project" value="TreeGrafter"/>
</dbReference>
<dbReference type="GO" id="GO:0004960">
    <property type="term" value="F:thromboxane receptor activity"/>
    <property type="evidence" value="ECO:0007669"/>
    <property type="project" value="InterPro"/>
</dbReference>